<feature type="transmembrane region" description="Helical" evidence="6">
    <location>
        <begin position="107"/>
        <end position="129"/>
    </location>
</feature>
<feature type="transmembrane region" description="Helical" evidence="6">
    <location>
        <begin position="239"/>
        <end position="259"/>
    </location>
</feature>
<dbReference type="RefSeq" id="WP_275278573.1">
    <property type="nucleotide sequence ID" value="NZ_CP119108.1"/>
</dbReference>
<dbReference type="PANTHER" id="PTHR34857:SF2">
    <property type="entry name" value="SLL0384 PROTEIN"/>
    <property type="match status" value="1"/>
</dbReference>
<dbReference type="EMBL" id="CP119108">
    <property type="protein sequence ID" value="WEG09249.1"/>
    <property type="molecule type" value="Genomic_DNA"/>
</dbReference>
<keyword evidence="4 6" id="KW-1133">Transmembrane helix</keyword>
<evidence type="ECO:0000256" key="4">
    <source>
        <dbReference type="ARBA" id="ARBA00022989"/>
    </source>
</evidence>
<evidence type="ECO:0000256" key="6">
    <source>
        <dbReference type="SAM" id="Phobius"/>
    </source>
</evidence>
<evidence type="ECO:0000256" key="2">
    <source>
        <dbReference type="ARBA" id="ARBA00022475"/>
    </source>
</evidence>
<feature type="transmembrane region" description="Helical" evidence="6">
    <location>
        <begin position="26"/>
        <end position="59"/>
    </location>
</feature>
<accession>A0ABY8BYG6</accession>
<evidence type="ECO:0000256" key="5">
    <source>
        <dbReference type="ARBA" id="ARBA00023136"/>
    </source>
</evidence>
<comment type="subcellular location">
    <subcellularLocation>
        <location evidence="1">Membrane</location>
        <topology evidence="1">Multi-pass membrane protein</topology>
    </subcellularLocation>
</comment>
<reference evidence="7 8" key="1">
    <citation type="submission" date="2023-03" db="EMBL/GenBank/DDBJ databases">
        <title>Genome sequence of Microbacterium sp. KACC 23027.</title>
        <authorList>
            <person name="Kim S."/>
            <person name="Heo J."/>
            <person name="Kwon S.-W."/>
        </authorList>
    </citation>
    <scope>NUCLEOTIDE SEQUENCE [LARGE SCALE GENOMIC DNA]</scope>
    <source>
        <strain evidence="7 8">KACC 23027</strain>
    </source>
</reference>
<evidence type="ECO:0000313" key="8">
    <source>
        <dbReference type="Proteomes" id="UP001214553"/>
    </source>
</evidence>
<evidence type="ECO:0000256" key="1">
    <source>
        <dbReference type="ARBA" id="ARBA00004141"/>
    </source>
</evidence>
<feature type="transmembrane region" description="Helical" evidence="6">
    <location>
        <begin position="66"/>
        <end position="87"/>
    </location>
</feature>
<dbReference type="InterPro" id="IPR051611">
    <property type="entry name" value="ECF_transporter_component"/>
</dbReference>
<keyword evidence="3 6" id="KW-0812">Transmembrane</keyword>
<dbReference type="CDD" id="cd16914">
    <property type="entry name" value="EcfT"/>
    <property type="match status" value="1"/>
</dbReference>
<sequence>MSAGSPTDLRRHLVGPLAQRNPSVKLALLFAVSLVLLFVFDVPTLAALYVVAVAAVLAARAVPPRTLALGHVPFIAFALGLFVANMLTRPGTVLWQAGLLRVTQEGLDVGLALALRTLATGVLSIAFIVSTDPVALMTSAHQHLRLDIRVASALLAGYRMLQTMGAEWQTIRAAHLVRAPIGRNGMPRLGAAGHLAAASALLIGSLRRGERLARALEQRGLGLSPRTIWRPVALTARDALFAGGVLAALAAVLVASASAGTLTGPGALFGAG</sequence>
<keyword evidence="8" id="KW-1185">Reference proteome</keyword>
<proteinExistence type="predicted"/>
<keyword evidence="5 6" id="KW-0472">Membrane</keyword>
<dbReference type="InterPro" id="IPR003339">
    <property type="entry name" value="ABC/ECF_trnsptr_transmembrane"/>
</dbReference>
<protein>
    <submittedName>
        <fullName evidence="7">Energy-coupling factor transporter transmembrane component T</fullName>
    </submittedName>
</protein>
<evidence type="ECO:0000256" key="3">
    <source>
        <dbReference type="ARBA" id="ARBA00022692"/>
    </source>
</evidence>
<dbReference type="Pfam" id="PF02361">
    <property type="entry name" value="CbiQ"/>
    <property type="match status" value="1"/>
</dbReference>
<organism evidence="7 8">
    <name type="scientific">Microbacterium horticulturae</name>
    <dbReference type="NCBI Taxonomy" id="3028316"/>
    <lineage>
        <taxon>Bacteria</taxon>
        <taxon>Bacillati</taxon>
        <taxon>Actinomycetota</taxon>
        <taxon>Actinomycetes</taxon>
        <taxon>Micrococcales</taxon>
        <taxon>Microbacteriaceae</taxon>
        <taxon>Microbacterium</taxon>
    </lineage>
</organism>
<gene>
    <name evidence="7" type="ORF">PU630_01430</name>
</gene>
<dbReference type="PANTHER" id="PTHR34857">
    <property type="entry name" value="SLL0384 PROTEIN"/>
    <property type="match status" value="1"/>
</dbReference>
<dbReference type="Proteomes" id="UP001214553">
    <property type="component" value="Chromosome"/>
</dbReference>
<keyword evidence="2" id="KW-1003">Cell membrane</keyword>
<evidence type="ECO:0000313" key="7">
    <source>
        <dbReference type="EMBL" id="WEG09249.1"/>
    </source>
</evidence>
<name>A0ABY8BYG6_9MICO</name>